<dbReference type="EMBL" id="JAQLEC010000051">
    <property type="protein sequence ID" value="MDB1839786.1"/>
    <property type="molecule type" value="Genomic_DNA"/>
</dbReference>
<organism evidence="1 2">
    <name type="scientific">Collinsella aerofaciens</name>
    <dbReference type="NCBI Taxonomy" id="74426"/>
    <lineage>
        <taxon>Bacteria</taxon>
        <taxon>Bacillati</taxon>
        <taxon>Actinomycetota</taxon>
        <taxon>Coriobacteriia</taxon>
        <taxon>Coriobacteriales</taxon>
        <taxon>Coriobacteriaceae</taxon>
        <taxon>Collinsella</taxon>
    </lineage>
</organism>
<sequence>MSDNLDNQVEYVRSLAIAFRMAISRAQESGELSRTVIASFPRACCGYTSDLLQRYLDEHGIKTWYVSGTYRDPSTYDSQSHAWLELADGTVIDITGDQFRFEPHPLKNDCPVYCDKPNEFFNLFELDPPCEYEVSFSKDVLRKEKEAYDIVCKFL</sequence>
<protein>
    <recommendedName>
        <fullName evidence="3">Microcin J25-processing protein McjB C-terminal domain-containing protein</fullName>
    </recommendedName>
</protein>
<dbReference type="Proteomes" id="UP001212741">
    <property type="component" value="Unassembled WGS sequence"/>
</dbReference>
<reference evidence="1" key="1">
    <citation type="submission" date="2023-01" db="EMBL/GenBank/DDBJ databases">
        <title>Human gut microbiome strain richness.</title>
        <authorList>
            <person name="Chen-Liaw A."/>
        </authorList>
    </citation>
    <scope>NUCLEOTIDE SEQUENCE</scope>
    <source>
        <strain evidence="1">D54st1_D6_D54t1_190329</strain>
    </source>
</reference>
<accession>A0AAW6AP26</accession>
<proteinExistence type="predicted"/>
<evidence type="ECO:0000313" key="2">
    <source>
        <dbReference type="Proteomes" id="UP001212741"/>
    </source>
</evidence>
<evidence type="ECO:0008006" key="3">
    <source>
        <dbReference type="Google" id="ProtNLM"/>
    </source>
</evidence>
<evidence type="ECO:0000313" key="1">
    <source>
        <dbReference type="EMBL" id="MDB1839786.1"/>
    </source>
</evidence>
<gene>
    <name evidence="1" type="ORF">PMW86_09315</name>
</gene>
<dbReference type="AlphaFoldDB" id="A0AAW6AP26"/>
<name>A0AAW6AP26_9ACTN</name>
<dbReference type="RefSeq" id="WP_195521774.1">
    <property type="nucleotide sequence ID" value="NZ_JADNPG010000039.1"/>
</dbReference>
<comment type="caution">
    <text evidence="1">The sequence shown here is derived from an EMBL/GenBank/DDBJ whole genome shotgun (WGS) entry which is preliminary data.</text>
</comment>